<evidence type="ECO:0000256" key="2">
    <source>
        <dbReference type="ARBA" id="ARBA00023155"/>
    </source>
</evidence>
<evidence type="ECO:0000259" key="6">
    <source>
        <dbReference type="PROSITE" id="PS50071"/>
    </source>
</evidence>
<dbReference type="CDD" id="cd00086">
    <property type="entry name" value="homeodomain"/>
    <property type="match status" value="1"/>
</dbReference>
<dbReference type="PANTHER" id="PTHR11850">
    <property type="entry name" value="HOMEOBOX PROTEIN TRANSCRIPTION FACTORS"/>
    <property type="match status" value="1"/>
</dbReference>
<organism evidence="7 8">
    <name type="scientific">Ascosphaera apis ARSEF 7405</name>
    <dbReference type="NCBI Taxonomy" id="392613"/>
    <lineage>
        <taxon>Eukaryota</taxon>
        <taxon>Fungi</taxon>
        <taxon>Dikarya</taxon>
        <taxon>Ascomycota</taxon>
        <taxon>Pezizomycotina</taxon>
        <taxon>Eurotiomycetes</taxon>
        <taxon>Eurotiomycetidae</taxon>
        <taxon>Onygenales</taxon>
        <taxon>Ascosphaeraceae</taxon>
        <taxon>Ascosphaera</taxon>
    </lineage>
</organism>
<evidence type="ECO:0000256" key="4">
    <source>
        <dbReference type="PROSITE-ProRule" id="PRU00108"/>
    </source>
</evidence>
<evidence type="ECO:0000256" key="3">
    <source>
        <dbReference type="ARBA" id="ARBA00023242"/>
    </source>
</evidence>
<dbReference type="VEuPathDB" id="FungiDB:AAP_03066"/>
<evidence type="ECO:0000256" key="5">
    <source>
        <dbReference type="SAM" id="MobiDB-lite"/>
    </source>
</evidence>
<dbReference type="InterPro" id="IPR008422">
    <property type="entry name" value="KN_HD"/>
</dbReference>
<dbReference type="Pfam" id="PF05920">
    <property type="entry name" value="Homeobox_KN"/>
    <property type="match status" value="1"/>
</dbReference>
<keyword evidence="8" id="KW-1185">Reference proteome</keyword>
<feature type="compositionally biased region" description="Polar residues" evidence="5">
    <location>
        <begin position="159"/>
        <end position="170"/>
    </location>
</feature>
<evidence type="ECO:0000313" key="8">
    <source>
        <dbReference type="Proteomes" id="UP000242877"/>
    </source>
</evidence>
<dbReference type="InterPro" id="IPR050224">
    <property type="entry name" value="TALE_homeobox"/>
</dbReference>
<protein>
    <submittedName>
        <fullName evidence="7">Homeodomain-related protein</fullName>
    </submittedName>
</protein>
<dbReference type="SMART" id="SM00389">
    <property type="entry name" value="HOX"/>
    <property type="match status" value="1"/>
</dbReference>
<dbReference type="PROSITE" id="PS50071">
    <property type="entry name" value="HOMEOBOX_2"/>
    <property type="match status" value="1"/>
</dbReference>
<keyword evidence="3 4" id="KW-0539">Nucleus</keyword>
<feature type="region of interest" description="Disordered" evidence="5">
    <location>
        <begin position="115"/>
        <end position="184"/>
    </location>
</feature>
<dbReference type="AlphaFoldDB" id="A0A167YWK0"/>
<evidence type="ECO:0000313" key="7">
    <source>
        <dbReference type="EMBL" id="KZZ91847.1"/>
    </source>
</evidence>
<sequence length="261" mass="29531">MAIAYSAPSFPQGQKQTLPSFRELLPQYLHDEIDALAYYNHAGPRPVSVHRVSDPALPSYYPNYDGFRETESSHGYHHRTAPHYQHHLSHSVSPILPPIRDLGARPPVHDVYAYEASQKSPQSPLPSDVRSMSSSPGFSPYPQSPYHQTFSSDRDYSGITVSSPSYVTHSENGESKTKKRRGNLPKKVTDILRAWFHGHLDHPYPSEDDKQMLINQTGLTISQISNWFINARRRQLPALRNQVRASTGRKSRSSSDISEKE</sequence>
<feature type="DNA-binding region" description="Homeobox" evidence="4">
    <location>
        <begin position="177"/>
        <end position="239"/>
    </location>
</feature>
<keyword evidence="1 4" id="KW-0238">DNA-binding</keyword>
<feature type="region of interest" description="Disordered" evidence="5">
    <location>
        <begin position="240"/>
        <end position="261"/>
    </location>
</feature>
<reference evidence="7 8" key="1">
    <citation type="journal article" date="2016" name="Genome Biol. Evol.">
        <title>Divergent and convergent evolution of fungal pathogenicity.</title>
        <authorList>
            <person name="Shang Y."/>
            <person name="Xiao G."/>
            <person name="Zheng P."/>
            <person name="Cen K."/>
            <person name="Zhan S."/>
            <person name="Wang C."/>
        </authorList>
    </citation>
    <scope>NUCLEOTIDE SEQUENCE [LARGE SCALE GENOMIC DNA]</scope>
    <source>
        <strain evidence="7 8">ARSEF 7405</strain>
    </source>
</reference>
<keyword evidence="2 4" id="KW-0371">Homeobox</keyword>
<dbReference type="EMBL" id="AZGZ01000012">
    <property type="protein sequence ID" value="KZZ91847.1"/>
    <property type="molecule type" value="Genomic_DNA"/>
</dbReference>
<proteinExistence type="predicted"/>
<comment type="subcellular location">
    <subcellularLocation>
        <location evidence="4">Nucleus</location>
    </subcellularLocation>
</comment>
<dbReference type="Proteomes" id="UP000242877">
    <property type="component" value="Unassembled WGS sequence"/>
</dbReference>
<dbReference type="SUPFAM" id="SSF46689">
    <property type="entry name" value="Homeodomain-like"/>
    <property type="match status" value="1"/>
</dbReference>
<name>A0A167YWK0_9EURO</name>
<dbReference type="InterPro" id="IPR001356">
    <property type="entry name" value="HD"/>
</dbReference>
<evidence type="ECO:0000256" key="1">
    <source>
        <dbReference type="ARBA" id="ARBA00023125"/>
    </source>
</evidence>
<dbReference type="OrthoDB" id="10056939at2759"/>
<dbReference type="InterPro" id="IPR009057">
    <property type="entry name" value="Homeodomain-like_sf"/>
</dbReference>
<accession>A0A167YWK0</accession>
<feature type="domain" description="Homeobox" evidence="6">
    <location>
        <begin position="175"/>
        <end position="238"/>
    </location>
</feature>
<dbReference type="GO" id="GO:0006355">
    <property type="term" value="P:regulation of DNA-templated transcription"/>
    <property type="evidence" value="ECO:0007669"/>
    <property type="project" value="InterPro"/>
</dbReference>
<gene>
    <name evidence="7" type="ORF">AAP_03066</name>
</gene>
<comment type="caution">
    <text evidence="7">The sequence shown here is derived from an EMBL/GenBank/DDBJ whole genome shotgun (WGS) entry which is preliminary data.</text>
</comment>
<dbReference type="GO" id="GO:0003677">
    <property type="term" value="F:DNA binding"/>
    <property type="evidence" value="ECO:0007669"/>
    <property type="project" value="UniProtKB-UniRule"/>
</dbReference>
<dbReference type="GO" id="GO:0005634">
    <property type="term" value="C:nucleus"/>
    <property type="evidence" value="ECO:0007669"/>
    <property type="project" value="UniProtKB-SubCell"/>
</dbReference>
<dbReference type="Gene3D" id="1.10.10.60">
    <property type="entry name" value="Homeodomain-like"/>
    <property type="match status" value="1"/>
</dbReference>